<organism evidence="13 14">
    <name type="scientific">Mikania micrantha</name>
    <name type="common">bitter vine</name>
    <dbReference type="NCBI Taxonomy" id="192012"/>
    <lineage>
        <taxon>Eukaryota</taxon>
        <taxon>Viridiplantae</taxon>
        <taxon>Streptophyta</taxon>
        <taxon>Embryophyta</taxon>
        <taxon>Tracheophyta</taxon>
        <taxon>Spermatophyta</taxon>
        <taxon>Magnoliopsida</taxon>
        <taxon>eudicotyledons</taxon>
        <taxon>Gunneridae</taxon>
        <taxon>Pentapetalae</taxon>
        <taxon>asterids</taxon>
        <taxon>campanulids</taxon>
        <taxon>Asterales</taxon>
        <taxon>Asteraceae</taxon>
        <taxon>Asteroideae</taxon>
        <taxon>Heliantheae alliance</taxon>
        <taxon>Eupatorieae</taxon>
        <taxon>Mikania</taxon>
    </lineage>
</organism>
<dbReference type="Proteomes" id="UP000326396">
    <property type="component" value="Linkage Group LG14"/>
</dbReference>
<dbReference type="SMART" id="SM00220">
    <property type="entry name" value="S_TKc"/>
    <property type="match status" value="1"/>
</dbReference>
<comment type="catalytic activity">
    <reaction evidence="9">
        <text>L-seryl-[protein] + ATP = O-phospho-L-seryl-[protein] + ADP + H(+)</text>
        <dbReference type="Rhea" id="RHEA:17989"/>
        <dbReference type="Rhea" id="RHEA-COMP:9863"/>
        <dbReference type="Rhea" id="RHEA-COMP:11604"/>
        <dbReference type="ChEBI" id="CHEBI:15378"/>
        <dbReference type="ChEBI" id="CHEBI:29999"/>
        <dbReference type="ChEBI" id="CHEBI:30616"/>
        <dbReference type="ChEBI" id="CHEBI:83421"/>
        <dbReference type="ChEBI" id="CHEBI:456216"/>
        <dbReference type="EC" id="2.7.11.1"/>
    </reaction>
</comment>
<evidence type="ECO:0000256" key="5">
    <source>
        <dbReference type="ARBA" id="ARBA00022741"/>
    </source>
</evidence>
<keyword evidence="5 10" id="KW-0547">Nucleotide-binding</keyword>
<comment type="catalytic activity">
    <reaction evidence="8">
        <text>L-threonyl-[protein] + ATP = O-phospho-L-threonyl-[protein] + ADP + H(+)</text>
        <dbReference type="Rhea" id="RHEA:46608"/>
        <dbReference type="Rhea" id="RHEA-COMP:11060"/>
        <dbReference type="Rhea" id="RHEA-COMP:11605"/>
        <dbReference type="ChEBI" id="CHEBI:15378"/>
        <dbReference type="ChEBI" id="CHEBI:30013"/>
        <dbReference type="ChEBI" id="CHEBI:30616"/>
        <dbReference type="ChEBI" id="CHEBI:61977"/>
        <dbReference type="ChEBI" id="CHEBI:456216"/>
        <dbReference type="EC" id="2.7.11.1"/>
    </reaction>
</comment>
<name>A0A5N6P7T4_9ASTR</name>
<dbReference type="FunFam" id="1.10.510.10:FF:000294">
    <property type="entry name" value="Serine/threonine-protein kinase OXI1"/>
    <property type="match status" value="1"/>
</dbReference>
<dbReference type="PROSITE" id="PS50011">
    <property type="entry name" value="PROTEIN_KINASE_DOM"/>
    <property type="match status" value="1"/>
</dbReference>
<dbReference type="FunFam" id="1.10.510.10:FF:000312">
    <property type="entry name" value="Serine/threonine-protein kinase OXI1"/>
    <property type="match status" value="1"/>
</dbReference>
<dbReference type="GO" id="GO:0004674">
    <property type="term" value="F:protein serine/threonine kinase activity"/>
    <property type="evidence" value="ECO:0007669"/>
    <property type="project" value="UniProtKB-KW"/>
</dbReference>
<evidence type="ECO:0000313" key="13">
    <source>
        <dbReference type="EMBL" id="KAD5961629.1"/>
    </source>
</evidence>
<comment type="caution">
    <text evidence="13">The sequence shown here is derived from an EMBL/GenBank/DDBJ whole genome shotgun (WGS) entry which is preliminary data.</text>
</comment>
<evidence type="ECO:0000256" key="11">
    <source>
        <dbReference type="RuleBase" id="RU000304"/>
    </source>
</evidence>
<dbReference type="SUPFAM" id="SSF56112">
    <property type="entry name" value="Protein kinase-like (PK-like)"/>
    <property type="match status" value="1"/>
</dbReference>
<dbReference type="Gene3D" id="1.10.510.10">
    <property type="entry name" value="Transferase(Phosphotransferase) domain 1"/>
    <property type="match status" value="1"/>
</dbReference>
<feature type="domain" description="Protein kinase" evidence="12">
    <location>
        <begin position="10"/>
        <end position="295"/>
    </location>
</feature>
<evidence type="ECO:0000259" key="12">
    <source>
        <dbReference type="PROSITE" id="PS50011"/>
    </source>
</evidence>
<dbReference type="AlphaFoldDB" id="A0A5N6P7T4"/>
<evidence type="ECO:0000256" key="9">
    <source>
        <dbReference type="ARBA" id="ARBA00048679"/>
    </source>
</evidence>
<sequence length="351" mass="40049">MDANLQFHNLRPIKVLGNGATGTVFLVHNHKSDPSARSPFALKVVDKSCLQSDHRSRWEITVLDRLTVNPHPFLPFLIGSFETNEFLAWATPFCPGRDLNVLRYHQPDNVFSVSIIRFYLAEIVCALEHLHSMGIVYRDLKPENILIQESGHVTLTDFDLSRTLDRTQKHEPKTKSARVSPVIRGNTNNVTNERSNSLVGTVEYLSPEMVRGDGHEFSVDWWAVGILAYEMLYGTTPFRGKTRKDTFGRILMMRPKFTGILTPLTGLIARLLEKEPTRRLGHRRGACEIREHPFFHGLRWNALTEVGRPPFIPLRENFGLTVGLNIKEYFKKQRKASPSDPPSCNFSLTEF</sequence>
<dbReference type="EMBL" id="SZYD01000006">
    <property type="protein sequence ID" value="KAD5961629.1"/>
    <property type="molecule type" value="Genomic_DNA"/>
</dbReference>
<feature type="binding site" evidence="10">
    <location>
        <position position="43"/>
    </location>
    <ligand>
        <name>ATP</name>
        <dbReference type="ChEBI" id="CHEBI:30616"/>
    </ligand>
</feature>
<dbReference type="OrthoDB" id="432483at2759"/>
<accession>A0A5N6P7T4</accession>
<gene>
    <name evidence="13" type="ORF">E3N88_13102</name>
</gene>
<evidence type="ECO:0000256" key="7">
    <source>
        <dbReference type="ARBA" id="ARBA00022840"/>
    </source>
</evidence>
<comment type="similarity">
    <text evidence="1">Belongs to the protein kinase superfamily. AGC Ser/Thr protein kinase family.</text>
</comment>
<keyword evidence="4" id="KW-0808">Transferase</keyword>
<dbReference type="InterPro" id="IPR011009">
    <property type="entry name" value="Kinase-like_dom_sf"/>
</dbReference>
<dbReference type="Gene3D" id="3.30.200.20">
    <property type="entry name" value="Phosphorylase Kinase, domain 1"/>
    <property type="match status" value="1"/>
</dbReference>
<keyword evidence="14" id="KW-1185">Reference proteome</keyword>
<keyword evidence="3 11" id="KW-0723">Serine/threonine-protein kinase</keyword>
<dbReference type="PROSITE" id="PS00107">
    <property type="entry name" value="PROTEIN_KINASE_ATP"/>
    <property type="match status" value="1"/>
</dbReference>
<protein>
    <recommendedName>
        <fullName evidence="2">non-specific serine/threonine protein kinase</fullName>
        <ecNumber evidence="2">2.7.11.1</ecNumber>
    </recommendedName>
</protein>
<evidence type="ECO:0000313" key="14">
    <source>
        <dbReference type="Proteomes" id="UP000326396"/>
    </source>
</evidence>
<dbReference type="GO" id="GO:0005524">
    <property type="term" value="F:ATP binding"/>
    <property type="evidence" value="ECO:0007669"/>
    <property type="project" value="UniProtKB-UniRule"/>
</dbReference>
<dbReference type="PROSITE" id="PS00108">
    <property type="entry name" value="PROTEIN_KINASE_ST"/>
    <property type="match status" value="1"/>
</dbReference>
<reference evidence="13 14" key="1">
    <citation type="submission" date="2019-05" db="EMBL/GenBank/DDBJ databases">
        <title>Mikania micrantha, genome provides insights into the molecular mechanism of rapid growth.</title>
        <authorList>
            <person name="Liu B."/>
        </authorList>
    </citation>
    <scope>NUCLEOTIDE SEQUENCE [LARGE SCALE GENOMIC DNA]</scope>
    <source>
        <strain evidence="13">NLD-2019</strain>
        <tissue evidence="13">Leaf</tissue>
    </source>
</reference>
<dbReference type="InterPro" id="IPR017441">
    <property type="entry name" value="Protein_kinase_ATP_BS"/>
</dbReference>
<keyword evidence="7 10" id="KW-0067">ATP-binding</keyword>
<proteinExistence type="inferred from homology"/>
<dbReference type="Pfam" id="PF00069">
    <property type="entry name" value="Pkinase"/>
    <property type="match status" value="1"/>
</dbReference>
<dbReference type="EC" id="2.7.11.1" evidence="2"/>
<evidence type="ECO:0000256" key="10">
    <source>
        <dbReference type="PROSITE-ProRule" id="PRU10141"/>
    </source>
</evidence>
<evidence type="ECO:0000256" key="6">
    <source>
        <dbReference type="ARBA" id="ARBA00022777"/>
    </source>
</evidence>
<evidence type="ECO:0000256" key="2">
    <source>
        <dbReference type="ARBA" id="ARBA00012513"/>
    </source>
</evidence>
<keyword evidence="6" id="KW-0418">Kinase</keyword>
<evidence type="ECO:0000256" key="4">
    <source>
        <dbReference type="ARBA" id="ARBA00022679"/>
    </source>
</evidence>
<evidence type="ECO:0000256" key="8">
    <source>
        <dbReference type="ARBA" id="ARBA00047899"/>
    </source>
</evidence>
<dbReference type="PANTHER" id="PTHR45637">
    <property type="entry name" value="FLIPPASE KINASE 1-RELATED"/>
    <property type="match status" value="1"/>
</dbReference>
<evidence type="ECO:0000256" key="3">
    <source>
        <dbReference type="ARBA" id="ARBA00022527"/>
    </source>
</evidence>
<dbReference type="InterPro" id="IPR000719">
    <property type="entry name" value="Prot_kinase_dom"/>
</dbReference>
<dbReference type="InterPro" id="IPR008271">
    <property type="entry name" value="Ser/Thr_kinase_AS"/>
</dbReference>
<evidence type="ECO:0000256" key="1">
    <source>
        <dbReference type="ARBA" id="ARBA00009903"/>
    </source>
</evidence>